<evidence type="ECO:0000256" key="3">
    <source>
        <dbReference type="ARBA" id="ARBA00022475"/>
    </source>
</evidence>
<evidence type="ECO:0000256" key="10">
    <source>
        <dbReference type="ARBA" id="ARBA00022989"/>
    </source>
</evidence>
<evidence type="ECO:0000256" key="7">
    <source>
        <dbReference type="ARBA" id="ARBA00022692"/>
    </source>
</evidence>
<evidence type="ECO:0000256" key="16">
    <source>
        <dbReference type="ARBA" id="ARBA00038053"/>
    </source>
</evidence>
<comment type="pathway">
    <text evidence="2">Cell wall biogenesis; peptidoglycan biosynthesis.</text>
</comment>
<evidence type="ECO:0000256" key="15">
    <source>
        <dbReference type="ARBA" id="ARBA00033270"/>
    </source>
</evidence>
<dbReference type="InterPro" id="IPR001182">
    <property type="entry name" value="FtsW/RodA"/>
</dbReference>
<feature type="transmembrane region" description="Helical" evidence="23">
    <location>
        <begin position="82"/>
        <end position="102"/>
    </location>
</feature>
<feature type="transmembrane region" description="Helical" evidence="23">
    <location>
        <begin position="301"/>
        <end position="328"/>
    </location>
</feature>
<dbReference type="Proteomes" id="UP000830158">
    <property type="component" value="Chromosome"/>
</dbReference>
<evidence type="ECO:0000256" key="17">
    <source>
        <dbReference type="ARBA" id="ARBA00041185"/>
    </source>
</evidence>
<dbReference type="Pfam" id="PF01098">
    <property type="entry name" value="FTSW_RODA_SPOVE"/>
    <property type="match status" value="1"/>
</dbReference>
<feature type="compositionally biased region" description="Basic and acidic residues" evidence="22">
    <location>
        <begin position="7"/>
        <end position="25"/>
    </location>
</feature>
<keyword evidence="25" id="KW-1185">Reference proteome</keyword>
<dbReference type="InterPro" id="IPR013437">
    <property type="entry name" value="FtsW"/>
</dbReference>
<keyword evidence="6" id="KW-0808">Transferase</keyword>
<evidence type="ECO:0000256" key="8">
    <source>
        <dbReference type="ARBA" id="ARBA00022960"/>
    </source>
</evidence>
<feature type="transmembrane region" description="Helical" evidence="23">
    <location>
        <begin position="203"/>
        <end position="219"/>
    </location>
</feature>
<evidence type="ECO:0000256" key="11">
    <source>
        <dbReference type="ARBA" id="ARBA00023136"/>
    </source>
</evidence>
<keyword evidence="12" id="KW-0131">Cell cycle</keyword>
<keyword evidence="13" id="KW-0961">Cell wall biogenesis/degradation</keyword>
<keyword evidence="10 23" id="KW-1133">Transmembrane helix</keyword>
<evidence type="ECO:0000256" key="9">
    <source>
        <dbReference type="ARBA" id="ARBA00022984"/>
    </source>
</evidence>
<keyword evidence="8" id="KW-0133">Cell shape</keyword>
<evidence type="ECO:0000256" key="2">
    <source>
        <dbReference type="ARBA" id="ARBA00004752"/>
    </source>
</evidence>
<keyword evidence="7 23" id="KW-0812">Transmembrane</keyword>
<feature type="transmembrane region" description="Helical" evidence="23">
    <location>
        <begin position="114"/>
        <end position="134"/>
    </location>
</feature>
<evidence type="ECO:0000256" key="13">
    <source>
        <dbReference type="ARBA" id="ARBA00023316"/>
    </source>
</evidence>
<evidence type="ECO:0000256" key="22">
    <source>
        <dbReference type="SAM" id="MobiDB-lite"/>
    </source>
</evidence>
<evidence type="ECO:0000313" key="24">
    <source>
        <dbReference type="EMBL" id="UQS24114.1"/>
    </source>
</evidence>
<organism evidence="24 25">
    <name type="scientific">Amycolatopsis thermalba</name>
    <dbReference type="NCBI Taxonomy" id="944492"/>
    <lineage>
        <taxon>Bacteria</taxon>
        <taxon>Bacillati</taxon>
        <taxon>Actinomycetota</taxon>
        <taxon>Actinomycetes</taxon>
        <taxon>Pseudonocardiales</taxon>
        <taxon>Pseudonocardiaceae</taxon>
        <taxon>Amycolatopsis</taxon>
    </lineage>
</organism>
<evidence type="ECO:0000256" key="23">
    <source>
        <dbReference type="SAM" id="Phobius"/>
    </source>
</evidence>
<name>A0ABY4NVL5_9PSEU</name>
<evidence type="ECO:0000313" key="25">
    <source>
        <dbReference type="Proteomes" id="UP000830158"/>
    </source>
</evidence>
<evidence type="ECO:0000256" key="14">
    <source>
        <dbReference type="ARBA" id="ARBA00032370"/>
    </source>
</evidence>
<feature type="transmembrane region" description="Helical" evidence="23">
    <location>
        <begin position="340"/>
        <end position="364"/>
    </location>
</feature>
<keyword evidence="4" id="KW-0132">Cell division</keyword>
<gene>
    <name evidence="24" type="primary">ftsW</name>
    <name evidence="24" type="ORF">L1857_15410</name>
</gene>
<feature type="transmembrane region" description="Helical" evidence="23">
    <location>
        <begin position="224"/>
        <end position="245"/>
    </location>
</feature>
<dbReference type="EMBL" id="CP091196">
    <property type="protein sequence ID" value="UQS24114.1"/>
    <property type="molecule type" value="Genomic_DNA"/>
</dbReference>
<sequence>MTVVEEPDQKQDREPRRRDRGDRQSPARATFTALTAWLSRPLADFHLVLALTGLLTSIGIVMVLSASSVASVDPDTGSGVYALFKKHLIFVLTGSVVFWVALRMPLKRTRALSSMAVLVCLVMLALVLTPLGSAGGGAQRWFALGGFSVQPVEFTKVAFALWGAHVLVTKYHVLHQWRHLMVPVVPVALLMFALVMAQPNLSGTITLGVVLMSLLWFAGAPKRLFAVILAGGIAGAVVLALTASYRMSRVMSFLSPGSDTSGAAYQATQAKYALADGGLFGKGLGQGPSKWSYLPNVQNDFIFAVIGEELGFIGCIVVIGLFVGLAIVGLRIAMRNLDPWIRITSGTLTVFTVSQAGINIGYVVGLLPVTGVTLPLISAGGTSIWVTMFLMGLLANAARHEPESVAALRSQGPGKFGRLLRLPAPEVYRPPTRRRGSGRAAPRGDRPSARGARSAQAPERRRAAPGRRGSSVRRGT</sequence>
<evidence type="ECO:0000256" key="18">
    <source>
        <dbReference type="ARBA" id="ARBA00041418"/>
    </source>
</evidence>
<dbReference type="PANTHER" id="PTHR30474">
    <property type="entry name" value="CELL CYCLE PROTEIN"/>
    <property type="match status" value="1"/>
</dbReference>
<dbReference type="NCBIfam" id="TIGR02614">
    <property type="entry name" value="ftsW"/>
    <property type="match status" value="1"/>
</dbReference>
<evidence type="ECO:0000256" key="1">
    <source>
        <dbReference type="ARBA" id="ARBA00004651"/>
    </source>
</evidence>
<reference evidence="24" key="1">
    <citation type="submission" date="2022-01" db="EMBL/GenBank/DDBJ databases">
        <title>PSI-footprinting approach for the identification of protein synthesis inhibitor producers.</title>
        <authorList>
            <person name="Handel F."/>
            <person name="Kulik A."/>
            <person name="Wex K.W."/>
            <person name="Berscheid A."/>
            <person name="Saur J.S."/>
            <person name="Winkler A."/>
            <person name="Wibberg D."/>
            <person name="Kalinowski J."/>
            <person name="Broetz-Oesterhelt H."/>
            <person name="Mast Y."/>
        </authorList>
    </citation>
    <scope>NUCLEOTIDE SEQUENCE</scope>
    <source>
        <strain evidence="24">KNN 49.3e</strain>
    </source>
</reference>
<comment type="catalytic activity">
    <reaction evidence="20">
        <text>[GlcNAc-(1-&gt;4)-Mur2Ac(oyl-L-Ala-gamma-D-Glu-L-Lys-D-Ala-D-Ala)](n)-di-trans,octa-cis-undecaprenyl diphosphate + beta-D-GlcNAc-(1-&gt;4)-Mur2Ac(oyl-L-Ala-gamma-D-Glu-L-Lys-D-Ala-D-Ala)-di-trans,octa-cis-undecaprenyl diphosphate = [GlcNAc-(1-&gt;4)-Mur2Ac(oyl-L-Ala-gamma-D-Glu-L-Lys-D-Ala-D-Ala)](n+1)-di-trans,octa-cis-undecaprenyl diphosphate + di-trans,octa-cis-undecaprenyl diphosphate + H(+)</text>
        <dbReference type="Rhea" id="RHEA:23708"/>
        <dbReference type="Rhea" id="RHEA-COMP:9602"/>
        <dbReference type="Rhea" id="RHEA-COMP:9603"/>
        <dbReference type="ChEBI" id="CHEBI:15378"/>
        <dbReference type="ChEBI" id="CHEBI:58405"/>
        <dbReference type="ChEBI" id="CHEBI:60033"/>
        <dbReference type="ChEBI" id="CHEBI:78435"/>
        <dbReference type="EC" id="2.4.99.28"/>
    </reaction>
</comment>
<dbReference type="InterPro" id="IPR018365">
    <property type="entry name" value="Cell_cycle_FtsW-rel_CS"/>
</dbReference>
<dbReference type="EC" id="2.4.99.28" evidence="19"/>
<feature type="region of interest" description="Disordered" evidence="22">
    <location>
        <begin position="427"/>
        <end position="476"/>
    </location>
</feature>
<evidence type="ECO:0000256" key="20">
    <source>
        <dbReference type="ARBA" id="ARBA00049902"/>
    </source>
</evidence>
<evidence type="ECO:0000256" key="5">
    <source>
        <dbReference type="ARBA" id="ARBA00022676"/>
    </source>
</evidence>
<feature type="transmembrane region" description="Helical" evidence="23">
    <location>
        <begin position="47"/>
        <end position="70"/>
    </location>
</feature>
<keyword evidence="5" id="KW-0328">Glycosyltransferase</keyword>
<accession>A0ABY4NVL5</accession>
<dbReference type="PANTHER" id="PTHR30474:SF2">
    <property type="entry name" value="PEPTIDOGLYCAN GLYCOSYLTRANSFERASE FTSW-RELATED"/>
    <property type="match status" value="1"/>
</dbReference>
<feature type="transmembrane region" description="Helical" evidence="23">
    <location>
        <begin position="376"/>
        <end position="395"/>
    </location>
</feature>
<keyword evidence="3" id="KW-1003">Cell membrane</keyword>
<feature type="region of interest" description="Disordered" evidence="22">
    <location>
        <begin position="1"/>
        <end position="26"/>
    </location>
</feature>
<comment type="subcellular location">
    <subcellularLocation>
        <location evidence="1">Cell membrane</location>
        <topology evidence="1">Multi-pass membrane protein</topology>
    </subcellularLocation>
</comment>
<comment type="function">
    <text evidence="21">Peptidoglycan polymerase that is essential for cell division.</text>
</comment>
<evidence type="ECO:0000256" key="6">
    <source>
        <dbReference type="ARBA" id="ARBA00022679"/>
    </source>
</evidence>
<dbReference type="PROSITE" id="PS00428">
    <property type="entry name" value="FTSW_RODA_SPOVE"/>
    <property type="match status" value="1"/>
</dbReference>
<feature type="transmembrane region" description="Helical" evidence="23">
    <location>
        <begin position="154"/>
        <end position="173"/>
    </location>
</feature>
<protein>
    <recommendedName>
        <fullName evidence="17">Probable peptidoglycan glycosyltransferase FtsW</fullName>
        <ecNumber evidence="19">2.4.99.28</ecNumber>
    </recommendedName>
    <alternativeName>
        <fullName evidence="18">Cell division protein FtsW</fullName>
    </alternativeName>
    <alternativeName>
        <fullName evidence="15">Cell wall polymerase</fullName>
    </alternativeName>
    <alternativeName>
        <fullName evidence="14">Peptidoglycan polymerase</fullName>
    </alternativeName>
</protein>
<evidence type="ECO:0000256" key="21">
    <source>
        <dbReference type="ARBA" id="ARBA00049966"/>
    </source>
</evidence>
<evidence type="ECO:0000256" key="12">
    <source>
        <dbReference type="ARBA" id="ARBA00023306"/>
    </source>
</evidence>
<evidence type="ECO:0000256" key="19">
    <source>
        <dbReference type="ARBA" id="ARBA00044770"/>
    </source>
</evidence>
<keyword evidence="9" id="KW-0573">Peptidoglycan synthesis</keyword>
<evidence type="ECO:0000256" key="4">
    <source>
        <dbReference type="ARBA" id="ARBA00022618"/>
    </source>
</evidence>
<comment type="similarity">
    <text evidence="16">Belongs to the SEDS family. FtsW subfamily.</text>
</comment>
<keyword evidence="11 23" id="KW-0472">Membrane</keyword>
<feature type="transmembrane region" description="Helical" evidence="23">
    <location>
        <begin position="180"/>
        <end position="197"/>
    </location>
</feature>
<proteinExistence type="inferred from homology"/>
<feature type="compositionally biased region" description="Low complexity" evidence="22">
    <location>
        <begin position="466"/>
        <end position="476"/>
    </location>
</feature>
<dbReference type="RefSeq" id="WP_094005926.1">
    <property type="nucleotide sequence ID" value="NZ_CP091196.1"/>
</dbReference>